<keyword evidence="2" id="KW-1133">Transmembrane helix</keyword>
<evidence type="ECO:0000256" key="2">
    <source>
        <dbReference type="SAM" id="Phobius"/>
    </source>
</evidence>
<organism evidence="3 4">
    <name type="scientific">Palaeococcus pacificus DY20341</name>
    <dbReference type="NCBI Taxonomy" id="1343739"/>
    <lineage>
        <taxon>Archaea</taxon>
        <taxon>Methanobacteriati</taxon>
        <taxon>Methanobacteriota</taxon>
        <taxon>Thermococci</taxon>
        <taxon>Thermococcales</taxon>
        <taxon>Thermococcaceae</taxon>
        <taxon>Palaeococcus</taxon>
    </lineage>
</organism>
<dbReference type="eggNOG" id="ENOG502N57G">
    <property type="taxonomic scope" value="Archaea"/>
</dbReference>
<name>A0A075LSX2_9EURY</name>
<accession>A0A075LSX2</accession>
<evidence type="ECO:0000256" key="1">
    <source>
        <dbReference type="SAM" id="MobiDB-lite"/>
    </source>
</evidence>
<feature type="transmembrane region" description="Helical" evidence="2">
    <location>
        <begin position="6"/>
        <end position="23"/>
    </location>
</feature>
<reference evidence="4" key="1">
    <citation type="submission" date="2013-06" db="EMBL/GenBank/DDBJ databases">
        <title>Complete Genome Sequence of Hyperthermophilic Palaeococcus pacificus DY20341T, Isolated from a Deep-Sea Hydrothermal Sediments.</title>
        <authorList>
            <person name="Zeng X."/>
            <person name="Shao Z."/>
        </authorList>
    </citation>
    <scope>NUCLEOTIDE SEQUENCE [LARGE SCALE GENOMIC DNA]</scope>
    <source>
        <strain evidence="4">DY20341</strain>
    </source>
</reference>
<evidence type="ECO:0000313" key="3">
    <source>
        <dbReference type="EMBL" id="AIF69850.1"/>
    </source>
</evidence>
<dbReference type="RefSeq" id="WP_048165364.1">
    <property type="nucleotide sequence ID" value="NZ_CP006019.1"/>
</dbReference>
<dbReference type="GeneID" id="24842570"/>
<proteinExistence type="predicted"/>
<keyword evidence="2" id="KW-0812">Transmembrane</keyword>
<dbReference type="EMBL" id="CP006019">
    <property type="protein sequence ID" value="AIF69850.1"/>
    <property type="molecule type" value="Genomic_DNA"/>
</dbReference>
<reference evidence="3 4" key="2">
    <citation type="journal article" date="2015" name="Genome Announc.">
        <title>Complete Genome Sequence of Hyperthermophilic Piezophilic Archaeon Palaeococcus pacificus DY20341T, Isolated from Deep-Sea Hydrothermal Sediments.</title>
        <authorList>
            <person name="Zeng X."/>
            <person name="Jebbar M."/>
            <person name="Shao Z."/>
        </authorList>
    </citation>
    <scope>NUCLEOTIDE SEQUENCE [LARGE SCALE GENOMIC DNA]</scope>
    <source>
        <strain evidence="3 4">DY20341</strain>
    </source>
</reference>
<protein>
    <submittedName>
        <fullName evidence="3">Uncharacterized protein</fullName>
    </submittedName>
</protein>
<dbReference type="HOGENOM" id="CLU_1340768_0_0_2"/>
<evidence type="ECO:0000313" key="4">
    <source>
        <dbReference type="Proteomes" id="UP000027981"/>
    </source>
</evidence>
<dbReference type="Proteomes" id="UP000027981">
    <property type="component" value="Chromosome"/>
</dbReference>
<keyword evidence="2" id="KW-0472">Membrane</keyword>
<feature type="region of interest" description="Disordered" evidence="1">
    <location>
        <begin position="34"/>
        <end position="56"/>
    </location>
</feature>
<dbReference type="STRING" id="1343739.PAP_07300"/>
<dbReference type="AlphaFoldDB" id="A0A075LSX2"/>
<dbReference type="OrthoDB" id="97284at2157"/>
<keyword evidence="4" id="KW-1185">Reference proteome</keyword>
<gene>
    <name evidence="3" type="ORF">PAP_07300</name>
</gene>
<dbReference type="KEGG" id="ppac:PAP_07300"/>
<sequence length="204" mass="22882">MKFTHFFLILSLILIVIAGSLLISERHQKTSLEADNEKYNNSQSESTPLEINGGNENASRVEPECLHPAYGELNIHSIRLSENEVMIHKGDKVVVRGNITGKEYHVGESGGSKNTCYYDGCVVLKAYLGPEASKSSWSYMQGKLTKVEGLDTKITPQKFCLKPNETIEFQVEVIAQKAGTYYLYIVAFGEKGWKSWDVIEVEVR</sequence>
<feature type="compositionally biased region" description="Polar residues" evidence="1">
    <location>
        <begin position="39"/>
        <end position="56"/>
    </location>
</feature>